<dbReference type="HAMAP" id="MF_02019">
    <property type="entry name" value="MurF"/>
    <property type="match status" value="1"/>
</dbReference>
<dbReference type="Gene3D" id="3.90.190.20">
    <property type="entry name" value="Mur ligase, C-terminal domain"/>
    <property type="match status" value="1"/>
</dbReference>
<dbReference type="SUPFAM" id="SSF53623">
    <property type="entry name" value="MurD-like peptide ligases, catalytic domain"/>
    <property type="match status" value="1"/>
</dbReference>
<dbReference type="SUPFAM" id="SSF53244">
    <property type="entry name" value="MurD-like peptide ligases, peptide-binding domain"/>
    <property type="match status" value="1"/>
</dbReference>
<reference evidence="16" key="1">
    <citation type="journal article" date="2019" name="Int. J. Syst. Evol. Microbiol.">
        <title>The Global Catalogue of Microorganisms (GCM) 10K type strain sequencing project: providing services to taxonomists for standard genome sequencing and annotation.</title>
        <authorList>
            <consortium name="The Broad Institute Genomics Platform"/>
            <consortium name="The Broad Institute Genome Sequencing Center for Infectious Disease"/>
            <person name="Wu L."/>
            <person name="Ma J."/>
        </authorList>
    </citation>
    <scope>NUCLEOTIDE SEQUENCE [LARGE SCALE GENOMIC DNA]</scope>
    <source>
        <strain evidence="16">CCUG 59858</strain>
    </source>
</reference>
<keyword evidence="16" id="KW-1185">Reference proteome</keyword>
<dbReference type="InterPro" id="IPR036615">
    <property type="entry name" value="Mur_ligase_C_dom_sf"/>
</dbReference>
<comment type="function">
    <text evidence="10 11">Involved in cell wall formation. Catalyzes the final step in the synthesis of UDP-N-acetylmuramoyl-pentapeptide, the precursor of murein.</text>
</comment>
<evidence type="ECO:0000256" key="1">
    <source>
        <dbReference type="ARBA" id="ARBA00022490"/>
    </source>
</evidence>
<keyword evidence="1 10" id="KW-0963">Cytoplasm</keyword>
<evidence type="ECO:0000313" key="15">
    <source>
        <dbReference type="EMBL" id="MFC3908981.1"/>
    </source>
</evidence>
<dbReference type="NCBIfam" id="TIGR01143">
    <property type="entry name" value="murF"/>
    <property type="match status" value="1"/>
</dbReference>
<dbReference type="RefSeq" id="WP_382342769.1">
    <property type="nucleotide sequence ID" value="NZ_JBHSAB010000016.1"/>
</dbReference>
<dbReference type="InterPro" id="IPR036565">
    <property type="entry name" value="Mur-like_cat_sf"/>
</dbReference>
<evidence type="ECO:0000256" key="5">
    <source>
        <dbReference type="ARBA" id="ARBA00022840"/>
    </source>
</evidence>
<dbReference type="InterPro" id="IPR000713">
    <property type="entry name" value="Mur_ligase_N"/>
</dbReference>
<evidence type="ECO:0000259" key="14">
    <source>
        <dbReference type="Pfam" id="PF08245"/>
    </source>
</evidence>
<dbReference type="InterPro" id="IPR005863">
    <property type="entry name" value="UDP-N-AcMur_synth"/>
</dbReference>
<dbReference type="Pfam" id="PF02875">
    <property type="entry name" value="Mur_ligase_C"/>
    <property type="match status" value="1"/>
</dbReference>
<dbReference type="EMBL" id="JBHSAB010000016">
    <property type="protein sequence ID" value="MFC3908981.1"/>
    <property type="molecule type" value="Genomic_DNA"/>
</dbReference>
<dbReference type="InterPro" id="IPR013221">
    <property type="entry name" value="Mur_ligase_cen"/>
</dbReference>
<evidence type="ECO:0000256" key="9">
    <source>
        <dbReference type="ARBA" id="ARBA00023316"/>
    </source>
</evidence>
<keyword evidence="3 10" id="KW-0132">Cell division</keyword>
<evidence type="ECO:0000256" key="7">
    <source>
        <dbReference type="ARBA" id="ARBA00022984"/>
    </source>
</evidence>
<dbReference type="EC" id="6.3.2.10" evidence="10 11"/>
<dbReference type="InterPro" id="IPR004101">
    <property type="entry name" value="Mur_ligase_C"/>
</dbReference>
<proteinExistence type="inferred from homology"/>
<dbReference type="GO" id="GO:0047480">
    <property type="term" value="F:UDP-N-acetylmuramoyl-tripeptide-D-alanyl-D-alanine ligase activity"/>
    <property type="evidence" value="ECO:0007669"/>
    <property type="project" value="UniProtKB-EC"/>
</dbReference>
<evidence type="ECO:0000256" key="11">
    <source>
        <dbReference type="RuleBase" id="RU004136"/>
    </source>
</evidence>
<dbReference type="InterPro" id="IPR051046">
    <property type="entry name" value="MurCDEF_CellWall_CoF430Synth"/>
</dbReference>
<comment type="subcellular location">
    <subcellularLocation>
        <location evidence="10 11">Cytoplasm</location>
    </subcellularLocation>
</comment>
<name>A0ABV8CFP4_9GAMM</name>
<feature type="domain" description="Mur ligase central" evidence="14">
    <location>
        <begin position="103"/>
        <end position="287"/>
    </location>
</feature>
<dbReference type="SUPFAM" id="SSF63418">
    <property type="entry name" value="MurE/MurF N-terminal domain"/>
    <property type="match status" value="1"/>
</dbReference>
<comment type="pathway">
    <text evidence="10 11">Cell wall biogenesis; peptidoglycan biosynthesis.</text>
</comment>
<evidence type="ECO:0000256" key="2">
    <source>
        <dbReference type="ARBA" id="ARBA00022598"/>
    </source>
</evidence>
<dbReference type="Gene3D" id="3.40.1390.10">
    <property type="entry name" value="MurE/MurF, N-terminal domain"/>
    <property type="match status" value="1"/>
</dbReference>
<sequence>MNLNTIAGLLGGKVTTSAEITAVCTDSRKIVPGCLFIAIRGERFDGHDFIASAASGGAIAVVCERVDSSVTIPQFIVADSLKALAKIAAHHRATIDCPVIALTGSNGKTTVKEMIARILPKPSHATKGNLNNHIGAPLSVLQLEPNHRYAVFELGANHIGEIAYTVAIVKPTVTLINNIAPAHIEGFGSIDGVARAKGEIHQGLAQHGTAVINDDDEYAHFWDNLLADKKVIRFSLEKPRDLYSQNIAFDQNGCASFTMVTPAGDINIKLQVPGEHTIRNALAAASCCYAAGISLADITEGLNQFTGVSGRLTYLQGKNQAVIIDDTYNANLRSVLTAVSVLAKRTGRRILVLGDMGELGDWTAQHHEEIGRVAQAQGIDLLLTCGRHSEYSSKAFGERARHYSTQAELVRDLLPEMGEDTTVLVKGSRSAAMEKIVHELVG</sequence>
<comment type="caution">
    <text evidence="15">The sequence shown here is derived from an EMBL/GenBank/DDBJ whole genome shotgun (WGS) entry which is preliminary data.</text>
</comment>
<dbReference type="Proteomes" id="UP001595758">
    <property type="component" value="Unassembled WGS sequence"/>
</dbReference>
<feature type="binding site" evidence="10">
    <location>
        <begin position="104"/>
        <end position="110"/>
    </location>
    <ligand>
        <name>ATP</name>
        <dbReference type="ChEBI" id="CHEBI:30616"/>
    </ligand>
</feature>
<dbReference type="PANTHER" id="PTHR43024:SF1">
    <property type="entry name" value="UDP-N-ACETYLMURAMOYL-TRIPEPTIDE--D-ALANYL-D-ALANINE LIGASE"/>
    <property type="match status" value="1"/>
</dbReference>
<feature type="domain" description="Mur ligase C-terminal" evidence="13">
    <location>
        <begin position="310"/>
        <end position="429"/>
    </location>
</feature>
<evidence type="ECO:0000259" key="13">
    <source>
        <dbReference type="Pfam" id="PF02875"/>
    </source>
</evidence>
<evidence type="ECO:0000256" key="8">
    <source>
        <dbReference type="ARBA" id="ARBA00023306"/>
    </source>
</evidence>
<keyword evidence="5 10" id="KW-0067">ATP-binding</keyword>
<keyword evidence="6 10" id="KW-0133">Cell shape</keyword>
<evidence type="ECO:0000256" key="6">
    <source>
        <dbReference type="ARBA" id="ARBA00022960"/>
    </source>
</evidence>
<dbReference type="Pfam" id="PF01225">
    <property type="entry name" value="Mur_ligase"/>
    <property type="match status" value="1"/>
</dbReference>
<dbReference type="Pfam" id="PF08245">
    <property type="entry name" value="Mur_ligase_M"/>
    <property type="match status" value="1"/>
</dbReference>
<feature type="domain" description="Mur ligase N-terminal catalytic" evidence="12">
    <location>
        <begin position="19"/>
        <end position="90"/>
    </location>
</feature>
<comment type="catalytic activity">
    <reaction evidence="10 11">
        <text>D-alanyl-D-alanine + UDP-N-acetyl-alpha-D-muramoyl-L-alanyl-gamma-D-glutamyl-meso-2,6-diaminopimelate + ATP = UDP-N-acetyl-alpha-D-muramoyl-L-alanyl-gamma-D-glutamyl-meso-2,6-diaminopimeloyl-D-alanyl-D-alanine + ADP + phosphate + H(+)</text>
        <dbReference type="Rhea" id="RHEA:28374"/>
        <dbReference type="ChEBI" id="CHEBI:15378"/>
        <dbReference type="ChEBI" id="CHEBI:30616"/>
        <dbReference type="ChEBI" id="CHEBI:43474"/>
        <dbReference type="ChEBI" id="CHEBI:57822"/>
        <dbReference type="ChEBI" id="CHEBI:61386"/>
        <dbReference type="ChEBI" id="CHEBI:83905"/>
        <dbReference type="ChEBI" id="CHEBI:456216"/>
        <dbReference type="EC" id="6.3.2.10"/>
    </reaction>
</comment>
<keyword evidence="9 10" id="KW-0961">Cell wall biogenesis/degradation</keyword>
<comment type="similarity">
    <text evidence="10">Belongs to the MurCDEF family. MurF subfamily.</text>
</comment>
<evidence type="ECO:0000256" key="4">
    <source>
        <dbReference type="ARBA" id="ARBA00022741"/>
    </source>
</evidence>
<gene>
    <name evidence="10 15" type="primary">murF</name>
    <name evidence="15" type="ORF">ACFORL_07830</name>
</gene>
<evidence type="ECO:0000259" key="12">
    <source>
        <dbReference type="Pfam" id="PF01225"/>
    </source>
</evidence>
<evidence type="ECO:0000313" key="16">
    <source>
        <dbReference type="Proteomes" id="UP001595758"/>
    </source>
</evidence>
<evidence type="ECO:0000256" key="3">
    <source>
        <dbReference type="ARBA" id="ARBA00022618"/>
    </source>
</evidence>
<dbReference type="InterPro" id="IPR035911">
    <property type="entry name" value="MurE/MurF_N"/>
</dbReference>
<protein>
    <recommendedName>
        <fullName evidence="10 11">UDP-N-acetylmuramoyl-tripeptide--D-alanyl-D-alanine ligase</fullName>
        <ecNumber evidence="10 11">6.3.2.10</ecNumber>
    </recommendedName>
    <alternativeName>
        <fullName evidence="10">D-alanyl-D-alanine-adding enzyme</fullName>
    </alternativeName>
</protein>
<keyword evidence="7 10" id="KW-0573">Peptidoglycan synthesis</keyword>
<accession>A0ABV8CFP4</accession>
<dbReference type="PANTHER" id="PTHR43024">
    <property type="entry name" value="UDP-N-ACETYLMURAMOYL-TRIPEPTIDE--D-ALANYL-D-ALANINE LIGASE"/>
    <property type="match status" value="1"/>
</dbReference>
<evidence type="ECO:0000256" key="10">
    <source>
        <dbReference type="HAMAP-Rule" id="MF_02019"/>
    </source>
</evidence>
<keyword evidence="8 10" id="KW-0131">Cell cycle</keyword>
<dbReference type="Gene3D" id="3.40.1190.10">
    <property type="entry name" value="Mur-like, catalytic domain"/>
    <property type="match status" value="1"/>
</dbReference>
<keyword evidence="4 10" id="KW-0547">Nucleotide-binding</keyword>
<keyword evidence="2 10" id="KW-0436">Ligase</keyword>
<organism evidence="15 16">
    <name type="scientific">Legionella dresdenensis</name>
    <dbReference type="NCBI Taxonomy" id="450200"/>
    <lineage>
        <taxon>Bacteria</taxon>
        <taxon>Pseudomonadati</taxon>
        <taxon>Pseudomonadota</taxon>
        <taxon>Gammaproteobacteria</taxon>
        <taxon>Legionellales</taxon>
        <taxon>Legionellaceae</taxon>
        <taxon>Legionella</taxon>
    </lineage>
</organism>